<dbReference type="InterPro" id="IPR036078">
    <property type="entry name" value="Spo11/TopoVI_A_sf"/>
</dbReference>
<dbReference type="InterPro" id="IPR002815">
    <property type="entry name" value="Spo11/TopoVI_A"/>
</dbReference>
<dbReference type="Gene3D" id="1.10.10.10">
    <property type="entry name" value="Winged helix-like DNA-binding domain superfamily/Winged helix DNA-binding domain"/>
    <property type="match status" value="1"/>
</dbReference>
<dbReference type="Gene3D" id="3.40.1360.10">
    <property type="match status" value="1"/>
</dbReference>
<keyword evidence="7 10" id="KW-0799">Topoisomerase</keyword>
<feature type="domain" description="Topoisomerase 6 subunit A/Spo11 TOPRIM" evidence="12">
    <location>
        <begin position="170"/>
        <end position="337"/>
    </location>
</feature>
<dbReference type="RefSeq" id="XP_070882468.1">
    <property type="nucleotide sequence ID" value="XM_071033698.1"/>
</dbReference>
<comment type="caution">
    <text evidence="13">The sequence shown here is derived from an EMBL/GenBank/DDBJ whole genome shotgun (WGS) entry which is preliminary data.</text>
</comment>
<dbReference type="GeneID" id="98148770"/>
<comment type="similarity">
    <text evidence="3 10">Belongs to the TOP6A family.</text>
</comment>
<reference evidence="13 14" key="1">
    <citation type="submission" date="2024-07" db="EMBL/GenBank/DDBJ databases">
        <title>Section-level genome sequencing and comparative genomics of Aspergillus sections Usti and Cavernicolus.</title>
        <authorList>
            <consortium name="Lawrence Berkeley National Laboratory"/>
            <person name="Nybo J.L."/>
            <person name="Vesth T.C."/>
            <person name="Theobald S."/>
            <person name="Frisvad J.C."/>
            <person name="Larsen T.O."/>
            <person name="Kjaerboelling I."/>
            <person name="Rothschild-Mancinelli K."/>
            <person name="Lyhne E.K."/>
            <person name="Kogle M.E."/>
            <person name="Barry K."/>
            <person name="Clum A."/>
            <person name="Na H."/>
            <person name="Ledsgaard L."/>
            <person name="Lin J."/>
            <person name="Lipzen A."/>
            <person name="Kuo A."/>
            <person name="Riley R."/>
            <person name="Mondo S."/>
            <person name="Labutti K."/>
            <person name="Haridas S."/>
            <person name="Pangalinan J."/>
            <person name="Salamov A.A."/>
            <person name="Simmons B.A."/>
            <person name="Magnuson J.K."/>
            <person name="Chen J."/>
            <person name="Drula E."/>
            <person name="Henrissat B."/>
            <person name="Wiebenga A."/>
            <person name="Lubbers R.J."/>
            <person name="Gomes A.C."/>
            <person name="Macurrencykelacurrency M.R."/>
            <person name="Stajich J."/>
            <person name="Grigoriev I.V."/>
            <person name="Mortensen U.H."/>
            <person name="De Vries R.P."/>
            <person name="Baker S.E."/>
            <person name="Andersen M.R."/>
        </authorList>
    </citation>
    <scope>NUCLEOTIDE SEQUENCE [LARGE SCALE GENOMIC DNA]</scope>
    <source>
        <strain evidence="13 14">CBS 449.75</strain>
    </source>
</reference>
<dbReference type="CDD" id="cd00223">
    <property type="entry name" value="TOPRIM_TopoIIB_SPO"/>
    <property type="match status" value="1"/>
</dbReference>
<dbReference type="EMBL" id="JBFXLQ010000051">
    <property type="protein sequence ID" value="KAL2863489.1"/>
    <property type="molecule type" value="Genomic_DNA"/>
</dbReference>
<evidence type="ECO:0000256" key="2">
    <source>
        <dbReference type="ARBA" id="ARBA00001946"/>
    </source>
</evidence>
<evidence type="ECO:0000256" key="3">
    <source>
        <dbReference type="ARBA" id="ARBA00006559"/>
    </source>
</evidence>
<keyword evidence="14" id="KW-1185">Reference proteome</keyword>
<evidence type="ECO:0000256" key="9">
    <source>
        <dbReference type="ARBA" id="ARBA00023235"/>
    </source>
</evidence>
<evidence type="ECO:0000256" key="10">
    <source>
        <dbReference type="PROSITE-ProRule" id="PRU01385"/>
    </source>
</evidence>
<dbReference type="PANTHER" id="PTHR10848">
    <property type="entry name" value="MEIOTIC RECOMBINATION PROTEIN SPO11"/>
    <property type="match status" value="1"/>
</dbReference>
<keyword evidence="9 10" id="KW-0413">Isomerase</keyword>
<dbReference type="PROSITE" id="PS52041">
    <property type="entry name" value="TOPO_IIB"/>
    <property type="match status" value="1"/>
</dbReference>
<evidence type="ECO:0000256" key="6">
    <source>
        <dbReference type="ARBA" id="ARBA00022842"/>
    </source>
</evidence>
<dbReference type="InterPro" id="IPR013049">
    <property type="entry name" value="Spo11/TopoVI_A_N"/>
</dbReference>
<name>A0ABR4LHA6_9EURO</name>
<dbReference type="Pfam" id="PF04406">
    <property type="entry name" value="TP6A_N"/>
    <property type="match status" value="1"/>
</dbReference>
<dbReference type="Proteomes" id="UP001610432">
    <property type="component" value="Unassembled WGS sequence"/>
</dbReference>
<dbReference type="SUPFAM" id="SSF56726">
    <property type="entry name" value="DNA topoisomerase IV, alpha subunit"/>
    <property type="match status" value="1"/>
</dbReference>
<dbReference type="InterPro" id="IPR036388">
    <property type="entry name" value="WH-like_DNA-bd_sf"/>
</dbReference>
<organism evidence="13 14">
    <name type="scientific">Aspergillus lucknowensis</name>
    <dbReference type="NCBI Taxonomy" id="176173"/>
    <lineage>
        <taxon>Eukaryota</taxon>
        <taxon>Fungi</taxon>
        <taxon>Dikarya</taxon>
        <taxon>Ascomycota</taxon>
        <taxon>Pezizomycotina</taxon>
        <taxon>Eurotiomycetes</taxon>
        <taxon>Eurotiomycetidae</taxon>
        <taxon>Eurotiales</taxon>
        <taxon>Aspergillaceae</taxon>
        <taxon>Aspergillus</taxon>
        <taxon>Aspergillus subgen. Nidulantes</taxon>
    </lineage>
</organism>
<evidence type="ECO:0000313" key="14">
    <source>
        <dbReference type="Proteomes" id="UP001610432"/>
    </source>
</evidence>
<keyword evidence="8 10" id="KW-0238">DNA-binding</keyword>
<evidence type="ECO:0000256" key="1">
    <source>
        <dbReference type="ARBA" id="ARBA00000185"/>
    </source>
</evidence>
<dbReference type="InterPro" id="IPR034136">
    <property type="entry name" value="TOPRIM_Topo6A/Spo11"/>
</dbReference>
<comment type="cofactor">
    <cofactor evidence="2">
        <name>Mg(2+)</name>
        <dbReference type="ChEBI" id="CHEBI:18420"/>
    </cofactor>
</comment>
<protein>
    <recommendedName>
        <fullName evidence="4">DNA topoisomerase (ATP-hydrolyzing)</fullName>
        <ecNumber evidence="4">5.6.2.2</ecNumber>
    </recommendedName>
</protein>
<evidence type="ECO:0000256" key="5">
    <source>
        <dbReference type="ARBA" id="ARBA00022723"/>
    </source>
</evidence>
<feature type="active site" description="O-(5'-phospho-DNA)-tyrosine intermediate" evidence="10">
    <location>
        <position position="89"/>
    </location>
</feature>
<proteinExistence type="inferred from homology"/>
<evidence type="ECO:0000256" key="7">
    <source>
        <dbReference type="ARBA" id="ARBA00023029"/>
    </source>
</evidence>
<sequence>MVKQICISEDDGQPAITLKRRTNNATNIFYIDPSTGALESEEAGTEVTYTWPGKDGYEAWRFSVVMRVLMAINEAFQSGLVISKRDIYYSDPAAFESQRVVDVLVDDIANTIGVDRSDLNVEAAAKGLVTGFYQLTTTTGENIDARLLTKDCLIPRVQEISRLDVSDVDWVLIVEKEAVFRRLTQSSFHVRAAAGVGIIVTGKGYPDLRTRAFVRKIYESIAITRPNNPPPFYALVDGDPHGIAIMSTYKYGSMTHTRENRRLVLPCLRWLGLRTSDIVDAEESTNENETLSLTPRDRKKIMTMLSRSPVLAIDGPEPEWRVELQRMLMLNMKAETEIQYDCNGGLEAWIDREMLWQDSI</sequence>
<evidence type="ECO:0000313" key="13">
    <source>
        <dbReference type="EMBL" id="KAL2863489.1"/>
    </source>
</evidence>
<keyword evidence="5" id="KW-0479">Metal-binding</keyword>
<gene>
    <name evidence="13" type="ORF">BJX67DRAFT_384645</name>
</gene>
<evidence type="ECO:0000259" key="12">
    <source>
        <dbReference type="Pfam" id="PF21180"/>
    </source>
</evidence>
<accession>A0ABR4LHA6</accession>
<dbReference type="PRINTS" id="PR01550">
    <property type="entry name" value="TOP6AFAMILY"/>
</dbReference>
<dbReference type="Pfam" id="PF21180">
    <property type="entry name" value="TOP6A-Spo11_Toprim"/>
    <property type="match status" value="1"/>
</dbReference>
<feature type="domain" description="Spo11/DNA topoisomerase VI subunit A N-terminal" evidence="11">
    <location>
        <begin position="60"/>
        <end position="121"/>
    </location>
</feature>
<evidence type="ECO:0000259" key="11">
    <source>
        <dbReference type="Pfam" id="PF04406"/>
    </source>
</evidence>
<dbReference type="PANTHER" id="PTHR10848:SF0">
    <property type="entry name" value="MEIOTIC RECOMBINATION PROTEIN SPO11"/>
    <property type="match status" value="1"/>
</dbReference>
<comment type="catalytic activity">
    <reaction evidence="1 10">
        <text>ATP-dependent breakage, passage and rejoining of double-stranded DNA.</text>
        <dbReference type="EC" id="5.6.2.2"/>
    </reaction>
</comment>
<keyword evidence="6" id="KW-0460">Magnesium</keyword>
<evidence type="ECO:0000256" key="4">
    <source>
        <dbReference type="ARBA" id="ARBA00012895"/>
    </source>
</evidence>
<dbReference type="EC" id="5.6.2.2" evidence="4"/>
<evidence type="ECO:0000256" key="8">
    <source>
        <dbReference type="ARBA" id="ARBA00023125"/>
    </source>
</evidence>